<dbReference type="EMBL" id="SMGO01000001">
    <property type="protein sequence ID" value="TCK85639.1"/>
    <property type="molecule type" value="Genomic_DNA"/>
</dbReference>
<dbReference type="Gene3D" id="2.120.10.30">
    <property type="entry name" value="TolB, C-terminal domain"/>
    <property type="match status" value="1"/>
</dbReference>
<organism evidence="1 2">
    <name type="scientific">Albibacterium bauzanense</name>
    <dbReference type="NCBI Taxonomy" id="653929"/>
    <lineage>
        <taxon>Bacteria</taxon>
        <taxon>Pseudomonadati</taxon>
        <taxon>Bacteroidota</taxon>
        <taxon>Sphingobacteriia</taxon>
        <taxon>Sphingobacteriales</taxon>
        <taxon>Sphingobacteriaceae</taxon>
        <taxon>Albibacterium</taxon>
    </lineage>
</organism>
<name>A0A4R1M739_9SPHI</name>
<reference evidence="1 2" key="1">
    <citation type="submission" date="2019-03" db="EMBL/GenBank/DDBJ databases">
        <title>Genomic Encyclopedia of Archaeal and Bacterial Type Strains, Phase II (KMG-II): from individual species to whole genera.</title>
        <authorList>
            <person name="Goeker M."/>
        </authorList>
    </citation>
    <scope>NUCLEOTIDE SEQUENCE [LARGE SCALE GENOMIC DNA]</scope>
    <source>
        <strain evidence="1 2">DSM 22554</strain>
    </source>
</reference>
<keyword evidence="2" id="KW-1185">Reference proteome</keyword>
<sequence length="951" mass="109488">MTITVNKISNYLLSISNLCVIILTISSHTVFAQLINTDQAPPSVKWSQINEESFNLIYPIGLQYEAQHAANILKNQVQYISSDLGIKPRKITIILQNRNVEGNGYVQLAPRKSELYTTPPQKSDPSDWVQNLAIHEYRHVVQIDKLTGNIHFPLEELGFAFFGIALPTWFYEGDAVLTETLYSKGGRGRIPSWEINLRANILEGKDYSYQKNYLGSFKDITPGYYQLGYFLTTKLRRDYGENITDSLLTRIANNPLRLYNFSKSLKKLTGFKSQEWHEQTLSELNDLWQQQQADLQPKTYPTISPIESKFPVNFSNPQIDNRGHILALKQTPERVNAIVEISSNGGLKELIKTGRQSDPDFSYSSGKLTWNEVQIDGRFKLRSYSVIHIYDIETKTHFQLTKKSRLFSPDLNTDATKIAAVDIDLSNKISLVILDAKTGEEVLRIASPQNQMLSSLSFEENNKVLAVTRTAEGTGIIEFSLTDKSSQILIDKQTQEIKSPSYANNKIIFQAHYNGIDNIYSLNPLNLEITQLTNAKYGAYDPYYDSKTNQIYFSNYDGRNYTISRTSIENTSETPLSKINDTFISYFKPLQEHEHSKTTIDTSFQEIFPQKPYKEVNYLVNFHSLSINDGNYDDLENYKPGLFLLSNNLMNTMAAKIGATYDPDLHGLNYHAEIQYNRYFPKITIAYNNRSQLSNLRNPKDSKLYAVRWRENFTQFKVELPLSYNRLNQNYSIKFQVASSYTNRYNLDNVLFDKILIKNVQFPMHYQLSLGRNSRYSSLDLAPKWGQNISIGYSDFPFSNISGTRFFLQSALYFPGILPNHSSQLRFNYQHGEGILANSNVIQMVSGYDQLRLTQPTNTFFINYKFPFAYPDFEIGSLAYIKRLKAILFADYENIGINNSFQPRTFGAEIRADMNLFRFLLPNFDLGVKAIYINENNPKRFIFQYSLRYSY</sequence>
<evidence type="ECO:0008006" key="3">
    <source>
        <dbReference type="Google" id="ProtNLM"/>
    </source>
</evidence>
<dbReference type="Proteomes" id="UP000294616">
    <property type="component" value="Unassembled WGS sequence"/>
</dbReference>
<accession>A0A4R1M739</accession>
<dbReference type="RefSeq" id="WP_132222001.1">
    <property type="nucleotide sequence ID" value="NZ_SMGO01000001.1"/>
</dbReference>
<comment type="caution">
    <text evidence="1">The sequence shown here is derived from an EMBL/GenBank/DDBJ whole genome shotgun (WGS) entry which is preliminary data.</text>
</comment>
<dbReference type="OrthoDB" id="9799878at2"/>
<dbReference type="InterPro" id="IPR011042">
    <property type="entry name" value="6-blade_b-propeller_TolB-like"/>
</dbReference>
<protein>
    <recommendedName>
        <fullName evidence="3">WD40 repeat protein</fullName>
    </recommendedName>
</protein>
<evidence type="ECO:0000313" key="2">
    <source>
        <dbReference type="Proteomes" id="UP000294616"/>
    </source>
</evidence>
<dbReference type="AlphaFoldDB" id="A0A4R1M739"/>
<gene>
    <name evidence="1" type="ORF">C8N28_0951</name>
</gene>
<evidence type="ECO:0000313" key="1">
    <source>
        <dbReference type="EMBL" id="TCK85639.1"/>
    </source>
</evidence>
<dbReference type="SUPFAM" id="SSF82171">
    <property type="entry name" value="DPP6 N-terminal domain-like"/>
    <property type="match status" value="1"/>
</dbReference>
<proteinExistence type="predicted"/>